<name>A0A8J2RK40_9CRUS</name>
<comment type="caution">
    <text evidence="6">The sequence shown here is derived from an EMBL/GenBank/DDBJ whole genome shotgun (WGS) entry which is preliminary data.</text>
</comment>
<accession>A0A8J2RK40</accession>
<evidence type="ECO:0000256" key="1">
    <source>
        <dbReference type="ARBA" id="ARBA00022723"/>
    </source>
</evidence>
<evidence type="ECO:0000256" key="4">
    <source>
        <dbReference type="SAM" id="MobiDB-lite"/>
    </source>
</evidence>
<feature type="domain" description="YqaJ viral recombinase" evidence="5">
    <location>
        <begin position="314"/>
        <end position="476"/>
    </location>
</feature>
<dbReference type="Gene3D" id="3.90.320.10">
    <property type="match status" value="1"/>
</dbReference>
<dbReference type="SUPFAM" id="SSF52980">
    <property type="entry name" value="Restriction endonuclease-like"/>
    <property type="match status" value="1"/>
</dbReference>
<dbReference type="InterPro" id="IPR011604">
    <property type="entry name" value="PDDEXK-like_dom_sf"/>
</dbReference>
<keyword evidence="1" id="KW-0479">Metal-binding</keyword>
<dbReference type="GO" id="GO:0008270">
    <property type="term" value="F:zinc ion binding"/>
    <property type="evidence" value="ECO:0007669"/>
    <property type="project" value="UniProtKB-KW"/>
</dbReference>
<keyword evidence="2" id="KW-0863">Zinc-finger</keyword>
<dbReference type="CDD" id="cd22343">
    <property type="entry name" value="PDDEXK_lambda_exonuclease-like"/>
    <property type="match status" value="1"/>
</dbReference>
<dbReference type="GO" id="GO:0006281">
    <property type="term" value="P:DNA repair"/>
    <property type="evidence" value="ECO:0007669"/>
    <property type="project" value="UniProtKB-ARBA"/>
</dbReference>
<evidence type="ECO:0000256" key="3">
    <source>
        <dbReference type="ARBA" id="ARBA00022833"/>
    </source>
</evidence>
<dbReference type="PROSITE" id="PS01359">
    <property type="entry name" value="ZF_PHD_1"/>
    <property type="match status" value="1"/>
</dbReference>
<dbReference type="Proteomes" id="UP000789390">
    <property type="component" value="Unassembled WGS sequence"/>
</dbReference>
<dbReference type="InterPro" id="IPR011011">
    <property type="entry name" value="Znf_FYVE_PHD"/>
</dbReference>
<dbReference type="AlphaFoldDB" id="A0A8J2RK40"/>
<evidence type="ECO:0000259" key="5">
    <source>
        <dbReference type="Pfam" id="PF09588"/>
    </source>
</evidence>
<dbReference type="SUPFAM" id="SSF57903">
    <property type="entry name" value="FYVE/PHD zinc finger"/>
    <property type="match status" value="1"/>
</dbReference>
<feature type="compositionally biased region" description="Basic and acidic residues" evidence="4">
    <location>
        <begin position="633"/>
        <end position="643"/>
    </location>
</feature>
<dbReference type="PANTHER" id="PTHR47526:SF3">
    <property type="entry name" value="PHD-TYPE DOMAIN-CONTAINING PROTEIN"/>
    <property type="match status" value="1"/>
</dbReference>
<sequence>MATSQSIELYRLSPYCKALVPNERKLYIEKLIAIDSDDPYLFPLELWKSSGFPNLSEHDVFQYCIAKHSKNTGLQLSAYKAIRDAEQYVNCGWVKDIFRVTLSNSIVIVSCRVHHSQSIRKSLLNPWAAIKSDMSIICSSCDCEAGLGNVCSHVGAMLYKIIAVNNLPCTSQENRWIDTSNINDLKLFKRLSGMNDTIYKSKYHGSKNKTKLYDSASIPLMTTEEQSEFEKVLLKNKAVQLQVVNKNDVYKHFQPPELPVAFGTIFVASLVGKSYVTVMEECERLLEGCTLSVTEVQSENVNRCTIGQKKTQFWQLFRAGRCTASNAYPIYNANLKKPALWLLKKSCYPAEKAFSTEATRYGVDNENRCIKKGCKMLAKRNLHQQFNVTKCGLIISSEFPEIAASPDALFHCKCHGMGVIEAKCSWKHRYAVSLKEVCTSHRDFYLSYDEETQTFNLKKNHPYYYQVQQQLLVTKRKFALFMVYIENDVAVVYVPEDIPLCNEIKIRSQFYFREVLLPQLVSDYFYASHKAVTMMEEHSVIEVDTPISNPQASASQSPAFQARDAHNNVETAMTNLSIPSFYCICQKNLPGEATVNCRNLNCIVKVFHKCCIIPNRIRFGPNWTCKNCLSDEKKSKKSKDKENQTSNSVNAKRLPKTNLDQRNTTRKPLHCKN</sequence>
<dbReference type="InterPro" id="IPR013083">
    <property type="entry name" value="Znf_RING/FYVE/PHD"/>
</dbReference>
<proteinExistence type="predicted"/>
<dbReference type="OrthoDB" id="5918941at2759"/>
<gene>
    <name evidence="6" type="ORF">DGAL_LOCUS6693</name>
</gene>
<dbReference type="EMBL" id="CAKKLH010000124">
    <property type="protein sequence ID" value="CAH0103981.1"/>
    <property type="molecule type" value="Genomic_DNA"/>
</dbReference>
<dbReference type="Pfam" id="PF09588">
    <property type="entry name" value="YqaJ"/>
    <property type="match status" value="1"/>
</dbReference>
<organism evidence="6 7">
    <name type="scientific">Daphnia galeata</name>
    <dbReference type="NCBI Taxonomy" id="27404"/>
    <lineage>
        <taxon>Eukaryota</taxon>
        <taxon>Metazoa</taxon>
        <taxon>Ecdysozoa</taxon>
        <taxon>Arthropoda</taxon>
        <taxon>Crustacea</taxon>
        <taxon>Branchiopoda</taxon>
        <taxon>Diplostraca</taxon>
        <taxon>Cladocera</taxon>
        <taxon>Anomopoda</taxon>
        <taxon>Daphniidae</taxon>
        <taxon>Daphnia</taxon>
    </lineage>
</organism>
<evidence type="ECO:0000313" key="7">
    <source>
        <dbReference type="Proteomes" id="UP000789390"/>
    </source>
</evidence>
<feature type="region of interest" description="Disordered" evidence="4">
    <location>
        <begin position="633"/>
        <end position="673"/>
    </location>
</feature>
<evidence type="ECO:0000313" key="6">
    <source>
        <dbReference type="EMBL" id="CAH0103981.1"/>
    </source>
</evidence>
<feature type="compositionally biased region" description="Basic residues" evidence="4">
    <location>
        <begin position="664"/>
        <end position="673"/>
    </location>
</feature>
<dbReference type="PANTHER" id="PTHR47526">
    <property type="entry name" value="ATP-DEPENDENT DNA HELICASE"/>
    <property type="match status" value="1"/>
</dbReference>
<dbReference type="Gene3D" id="3.30.40.10">
    <property type="entry name" value="Zinc/RING finger domain, C3HC4 (zinc finger)"/>
    <property type="match status" value="1"/>
</dbReference>
<dbReference type="InterPro" id="IPR011335">
    <property type="entry name" value="Restrct_endonuc-II-like"/>
</dbReference>
<keyword evidence="3" id="KW-0862">Zinc</keyword>
<dbReference type="InterPro" id="IPR019786">
    <property type="entry name" value="Zinc_finger_PHD-type_CS"/>
</dbReference>
<reference evidence="6" key="1">
    <citation type="submission" date="2021-11" db="EMBL/GenBank/DDBJ databases">
        <authorList>
            <person name="Schell T."/>
        </authorList>
    </citation>
    <scope>NUCLEOTIDE SEQUENCE</scope>
    <source>
        <strain evidence="6">M5</strain>
    </source>
</reference>
<evidence type="ECO:0000256" key="2">
    <source>
        <dbReference type="ARBA" id="ARBA00022771"/>
    </source>
</evidence>
<dbReference type="InterPro" id="IPR019080">
    <property type="entry name" value="YqaJ_viral_recombinase"/>
</dbReference>
<protein>
    <recommendedName>
        <fullName evidence="5">YqaJ viral recombinase domain-containing protein</fullName>
    </recommendedName>
</protein>
<keyword evidence="7" id="KW-1185">Reference proteome</keyword>